<keyword evidence="2" id="KW-1185">Reference proteome</keyword>
<protein>
    <submittedName>
        <fullName evidence="1">Uncharacterized protein</fullName>
    </submittedName>
</protein>
<name>A0AAW0D901_9AGAR</name>
<sequence length="560" mass="63081">MESAAHHFICIRELYDLLLAQLSLEENASDKTDRVSIARLARASRLTSGPALDVLWSKVTRPSQIMRLFPEDALQLAGMFGGEYTLLRRLKESDFVAFDKYAPRVYFVDFSKSFTGLGAGCEFLSTIRKHRNPIFPHLRSFEWHPTTRFNTVGAFHLISREHNVPRDDFALTMWGNISSRDAGPRYPAPEFFTGAGLAETIDSFRSPLSSWLPDVPSLSINTGNYLAKPVLLQGLESLSKLQHFYARASGSLGAEILDHLALLPNLKTLHIGDEDEKSISLLSDSVRRRELTTGSASFPALESVEIYGPYLALTTFVTLITSQFLHTVCLNITDAHPIDSSIFFELTAPPGRSSTLRHFAFYTQDHAVADHERRAVFSISSFEPLLGCRNLETLDINFDAYKVEFDDADLEKMANAWPRLETLKVFSRYTQQFCWADPQVHLYTLWSLVEKCRNIRRIEMPVDARVCSQFVPPRYSSQIRPAAPGSFSMEKIGFFLSPCGSPAHVAAFLNFAFPHLIEFFAGPPKNDGTCRTQTWAQVREALPGVDRMWRALRLAHATPC</sequence>
<dbReference type="AlphaFoldDB" id="A0AAW0D901"/>
<evidence type="ECO:0000313" key="1">
    <source>
        <dbReference type="EMBL" id="KAK7046885.1"/>
    </source>
</evidence>
<gene>
    <name evidence="1" type="ORF">R3P38DRAFT_2876456</name>
</gene>
<accession>A0AAW0D901</accession>
<proteinExistence type="predicted"/>
<reference evidence="1 2" key="1">
    <citation type="journal article" date="2024" name="J Genomics">
        <title>Draft genome sequencing and assembly of Favolaschia claudopus CIRM-BRFM 2984 isolated from oak limbs.</title>
        <authorList>
            <person name="Navarro D."/>
            <person name="Drula E."/>
            <person name="Chaduli D."/>
            <person name="Cazenave R."/>
            <person name="Ahrendt S."/>
            <person name="Wang J."/>
            <person name="Lipzen A."/>
            <person name="Daum C."/>
            <person name="Barry K."/>
            <person name="Grigoriev I.V."/>
            <person name="Favel A."/>
            <person name="Rosso M.N."/>
            <person name="Martin F."/>
        </authorList>
    </citation>
    <scope>NUCLEOTIDE SEQUENCE [LARGE SCALE GENOMIC DNA]</scope>
    <source>
        <strain evidence="1 2">CIRM-BRFM 2984</strain>
    </source>
</reference>
<organism evidence="1 2">
    <name type="scientific">Favolaschia claudopus</name>
    <dbReference type="NCBI Taxonomy" id="2862362"/>
    <lineage>
        <taxon>Eukaryota</taxon>
        <taxon>Fungi</taxon>
        <taxon>Dikarya</taxon>
        <taxon>Basidiomycota</taxon>
        <taxon>Agaricomycotina</taxon>
        <taxon>Agaricomycetes</taxon>
        <taxon>Agaricomycetidae</taxon>
        <taxon>Agaricales</taxon>
        <taxon>Marasmiineae</taxon>
        <taxon>Mycenaceae</taxon>
        <taxon>Favolaschia</taxon>
    </lineage>
</organism>
<evidence type="ECO:0000313" key="2">
    <source>
        <dbReference type="Proteomes" id="UP001362999"/>
    </source>
</evidence>
<dbReference type="SUPFAM" id="SSF52047">
    <property type="entry name" value="RNI-like"/>
    <property type="match status" value="1"/>
</dbReference>
<dbReference type="Gene3D" id="3.80.10.10">
    <property type="entry name" value="Ribonuclease Inhibitor"/>
    <property type="match status" value="1"/>
</dbReference>
<comment type="caution">
    <text evidence="1">The sequence shown here is derived from an EMBL/GenBank/DDBJ whole genome shotgun (WGS) entry which is preliminary data.</text>
</comment>
<dbReference type="InterPro" id="IPR032675">
    <property type="entry name" value="LRR_dom_sf"/>
</dbReference>
<dbReference type="EMBL" id="JAWWNJ010000010">
    <property type="protein sequence ID" value="KAK7046885.1"/>
    <property type="molecule type" value="Genomic_DNA"/>
</dbReference>
<dbReference type="Proteomes" id="UP001362999">
    <property type="component" value="Unassembled WGS sequence"/>
</dbReference>